<dbReference type="PANTHER" id="PTHR43861:SF3">
    <property type="entry name" value="PUTATIVE (AFU_ORTHOLOGUE AFUA_2G14390)-RELATED"/>
    <property type="match status" value="1"/>
</dbReference>
<gene>
    <name evidence="2" type="ORF">ACFPQB_13660</name>
</gene>
<protein>
    <submittedName>
        <fullName evidence="2">Class I SAM-dependent methyltransferase</fullName>
        <ecNumber evidence="2">2.1.1.222</ecNumber>
        <ecNumber evidence="2">2.1.1.64</ecNumber>
    </submittedName>
</protein>
<proteinExistence type="predicted"/>
<organism evidence="2 3">
    <name type="scientific">Nocardioides vastitatis</name>
    <dbReference type="NCBI Taxonomy" id="2568655"/>
    <lineage>
        <taxon>Bacteria</taxon>
        <taxon>Bacillati</taxon>
        <taxon>Actinomycetota</taxon>
        <taxon>Actinomycetes</taxon>
        <taxon>Propionibacteriales</taxon>
        <taxon>Nocardioidaceae</taxon>
        <taxon>Nocardioides</taxon>
    </lineage>
</organism>
<name>A0ABW0ZIT9_9ACTN</name>
<dbReference type="InterPro" id="IPR029063">
    <property type="entry name" value="SAM-dependent_MTases_sf"/>
</dbReference>
<dbReference type="GO" id="GO:0102208">
    <property type="term" value="F:2-polyprenyl-6-hydroxyphenol methylase activity"/>
    <property type="evidence" value="ECO:0007669"/>
    <property type="project" value="UniProtKB-EC"/>
</dbReference>
<keyword evidence="3" id="KW-1185">Reference proteome</keyword>
<keyword evidence="1 2" id="KW-0808">Transferase</keyword>
<reference evidence="3" key="1">
    <citation type="journal article" date="2019" name="Int. J. Syst. Evol. Microbiol.">
        <title>The Global Catalogue of Microorganisms (GCM) 10K type strain sequencing project: providing services to taxonomists for standard genome sequencing and annotation.</title>
        <authorList>
            <consortium name="The Broad Institute Genomics Platform"/>
            <consortium name="The Broad Institute Genome Sequencing Center for Infectious Disease"/>
            <person name="Wu L."/>
            <person name="Ma J."/>
        </authorList>
    </citation>
    <scope>NUCLEOTIDE SEQUENCE [LARGE SCALE GENOMIC DNA]</scope>
    <source>
        <strain evidence="3">YIM 94188</strain>
    </source>
</reference>
<dbReference type="Proteomes" id="UP001596072">
    <property type="component" value="Unassembled WGS sequence"/>
</dbReference>
<comment type="caution">
    <text evidence="2">The sequence shown here is derived from an EMBL/GenBank/DDBJ whole genome shotgun (WGS) entry which is preliminary data.</text>
</comment>
<dbReference type="CDD" id="cd02440">
    <property type="entry name" value="AdoMet_MTases"/>
    <property type="match status" value="1"/>
</dbReference>
<dbReference type="RefSeq" id="WP_136431432.1">
    <property type="nucleotide sequence ID" value="NZ_JBHSNS010000006.1"/>
</dbReference>
<dbReference type="EC" id="2.1.1.222" evidence="2"/>
<dbReference type="PANTHER" id="PTHR43861">
    <property type="entry name" value="TRANS-ACONITATE 2-METHYLTRANSFERASE-RELATED"/>
    <property type="match status" value="1"/>
</dbReference>
<evidence type="ECO:0000313" key="3">
    <source>
        <dbReference type="Proteomes" id="UP001596072"/>
    </source>
</evidence>
<evidence type="ECO:0000313" key="2">
    <source>
        <dbReference type="EMBL" id="MFC5729968.1"/>
    </source>
</evidence>
<accession>A0ABW0ZIT9</accession>
<dbReference type="Pfam" id="PF13489">
    <property type="entry name" value="Methyltransf_23"/>
    <property type="match status" value="1"/>
</dbReference>
<dbReference type="Gene3D" id="3.40.50.150">
    <property type="entry name" value="Vaccinia Virus protein VP39"/>
    <property type="match status" value="1"/>
</dbReference>
<dbReference type="EC" id="2.1.1.64" evidence="2"/>
<evidence type="ECO:0000256" key="1">
    <source>
        <dbReference type="ARBA" id="ARBA00022679"/>
    </source>
</evidence>
<dbReference type="SUPFAM" id="SSF53335">
    <property type="entry name" value="S-adenosyl-L-methionine-dependent methyltransferases"/>
    <property type="match status" value="1"/>
</dbReference>
<dbReference type="GO" id="GO:0061542">
    <property type="term" value="F:3-demethylubiquinol 3-O-methyltransferase activity"/>
    <property type="evidence" value="ECO:0007669"/>
    <property type="project" value="UniProtKB-EC"/>
</dbReference>
<sequence>MSSTSSVVSRARHIGGRYKRVTQQILSAAGVRQPETRIAADAQSFWSRPAGPWWEDQSHWREGPMFATGDLWSRLGRDHLELVKRNARAVGWEWRQPRIVDWGCGGGANAVHFAPLASEFIGVDIAEATVEECRRQVATVCSTPFTSVIIEVNAPESAANAIRSCDLFVSFYVFELIPTPEYGERLLRIAAEALVPGGLAVIQIRYSDGTWRTGSRRRSYRSGFADMTTYRIDEFWELSARCGLIPHLVTLVPRNELDRRYAYFVLSKPAVT</sequence>
<keyword evidence="2" id="KW-0489">Methyltransferase</keyword>
<dbReference type="GO" id="GO:0032259">
    <property type="term" value="P:methylation"/>
    <property type="evidence" value="ECO:0007669"/>
    <property type="project" value="UniProtKB-KW"/>
</dbReference>
<dbReference type="EMBL" id="JBHSNS010000006">
    <property type="protein sequence ID" value="MFC5729968.1"/>
    <property type="molecule type" value="Genomic_DNA"/>
</dbReference>